<feature type="signal peptide" evidence="1">
    <location>
        <begin position="1"/>
        <end position="17"/>
    </location>
</feature>
<reference evidence="2 3" key="1">
    <citation type="submission" date="2017-05" db="EMBL/GenBank/DDBJ databases">
        <title>Genome sequence for an aflatoxigenic pathogen of Argentinian peanut, Aspergillus arachidicola.</title>
        <authorList>
            <person name="Moore G."/>
            <person name="Beltz S.B."/>
            <person name="Mack B.M."/>
        </authorList>
    </citation>
    <scope>NUCLEOTIDE SEQUENCE [LARGE SCALE GENOMIC DNA]</scope>
    <source>
        <strain evidence="2 3">CBS 117610</strain>
    </source>
</reference>
<dbReference type="Proteomes" id="UP000231358">
    <property type="component" value="Unassembled WGS sequence"/>
</dbReference>
<comment type="caution">
    <text evidence="2">The sequence shown here is derived from an EMBL/GenBank/DDBJ whole genome shotgun (WGS) entry which is preliminary data.</text>
</comment>
<gene>
    <name evidence="2" type="ORF">AARAC_003531</name>
</gene>
<protein>
    <submittedName>
        <fullName evidence="2">Uncharacterized protein</fullName>
    </submittedName>
</protein>
<evidence type="ECO:0000313" key="3">
    <source>
        <dbReference type="Proteomes" id="UP000231358"/>
    </source>
</evidence>
<dbReference type="AlphaFoldDB" id="A0A2G7GAK2"/>
<sequence length="143" mass="16066">MKIQLFWFLTTTSLVFAGLNRRAAQPLYERIQRRGDAYNECVLSHIEQGTHSAILAVPTAEECIKRFENSIEESCLALYTDQEPAARTQNMNSCFNEQASECKKCMEEGEISPEDQSTVLGLLVDIREKISNSDPEVGCADDL</sequence>
<accession>A0A2G7GAK2</accession>
<name>A0A2G7GAK2_9EURO</name>
<feature type="chain" id="PRO_5013815547" evidence="1">
    <location>
        <begin position="18"/>
        <end position="143"/>
    </location>
</feature>
<keyword evidence="1" id="KW-0732">Signal</keyword>
<dbReference type="EMBL" id="NEXV01000038">
    <property type="protein sequence ID" value="PIG89878.1"/>
    <property type="molecule type" value="Genomic_DNA"/>
</dbReference>
<keyword evidence="3" id="KW-1185">Reference proteome</keyword>
<evidence type="ECO:0000256" key="1">
    <source>
        <dbReference type="SAM" id="SignalP"/>
    </source>
</evidence>
<evidence type="ECO:0000313" key="2">
    <source>
        <dbReference type="EMBL" id="PIG89878.1"/>
    </source>
</evidence>
<organism evidence="2 3">
    <name type="scientific">Aspergillus arachidicola</name>
    <dbReference type="NCBI Taxonomy" id="656916"/>
    <lineage>
        <taxon>Eukaryota</taxon>
        <taxon>Fungi</taxon>
        <taxon>Dikarya</taxon>
        <taxon>Ascomycota</taxon>
        <taxon>Pezizomycotina</taxon>
        <taxon>Eurotiomycetes</taxon>
        <taxon>Eurotiomycetidae</taxon>
        <taxon>Eurotiales</taxon>
        <taxon>Aspergillaceae</taxon>
        <taxon>Aspergillus</taxon>
        <taxon>Aspergillus subgen. Circumdati</taxon>
    </lineage>
</organism>
<proteinExistence type="predicted"/>